<dbReference type="EMBL" id="FOZX01000008">
    <property type="protein sequence ID" value="SFS94230.1"/>
    <property type="molecule type" value="Genomic_DNA"/>
</dbReference>
<feature type="compositionally biased region" description="Basic and acidic residues" evidence="1">
    <location>
        <begin position="856"/>
        <end position="878"/>
    </location>
</feature>
<reference evidence="4" key="1">
    <citation type="submission" date="2016-10" db="EMBL/GenBank/DDBJ databases">
        <authorList>
            <person name="Varghese N."/>
            <person name="Submissions S."/>
        </authorList>
    </citation>
    <scope>NUCLEOTIDE SEQUENCE [LARGE SCALE GENOMIC DNA]</scope>
    <source>
        <strain evidence="4">DSM 44771</strain>
    </source>
</reference>
<organism evidence="3 4">
    <name type="scientific">Saccharopolyspora flava</name>
    <dbReference type="NCBI Taxonomy" id="95161"/>
    <lineage>
        <taxon>Bacteria</taxon>
        <taxon>Bacillati</taxon>
        <taxon>Actinomycetota</taxon>
        <taxon>Actinomycetes</taxon>
        <taxon>Pseudonocardiales</taxon>
        <taxon>Pseudonocardiaceae</taxon>
        <taxon>Saccharopolyspora</taxon>
    </lineage>
</organism>
<evidence type="ECO:0000259" key="2">
    <source>
        <dbReference type="Pfam" id="PF25547"/>
    </source>
</evidence>
<feature type="compositionally biased region" description="Gly residues" evidence="1">
    <location>
        <begin position="682"/>
        <end position="692"/>
    </location>
</feature>
<feature type="region of interest" description="Disordered" evidence="1">
    <location>
        <begin position="956"/>
        <end position="1024"/>
    </location>
</feature>
<feature type="domain" description="Outer membrane channel protein CpnT-like N-terminal" evidence="2">
    <location>
        <begin position="5"/>
        <end position="149"/>
    </location>
</feature>
<feature type="region of interest" description="Disordered" evidence="1">
    <location>
        <begin position="1326"/>
        <end position="1386"/>
    </location>
</feature>
<dbReference type="STRING" id="95161.SAMN05660874_04421"/>
<feature type="compositionally biased region" description="Polar residues" evidence="1">
    <location>
        <begin position="1354"/>
        <end position="1364"/>
    </location>
</feature>
<gene>
    <name evidence="3" type="ORF">SAMN05660874_04421</name>
</gene>
<name>A0A1I6TYH3_9PSEU</name>
<dbReference type="Pfam" id="PF25547">
    <property type="entry name" value="WXG100_2"/>
    <property type="match status" value="1"/>
</dbReference>
<feature type="compositionally biased region" description="Low complexity" evidence="1">
    <location>
        <begin position="646"/>
        <end position="655"/>
    </location>
</feature>
<dbReference type="InterPro" id="IPR057746">
    <property type="entry name" value="CpnT-like_N"/>
</dbReference>
<sequence>MSIEMPDEVKWLLPIVVGQSWPEGDEDAMRRMADAWRTAADGIDAVQHSANAGAQQVKSAMEGQTADAFSKLWKDIGDGGDSALPKLKEACEKLAKSCDDAALDVEHTKLTIIASLIALAIQIAAMIAAAPATFGASTAGIAAAQGITRAVVLQIFKQLVFSILKNVAIEVASSVAIEFAVQGTQVAMGTRDGLDGGKFKEAAISGAIGGAVGGVFEGAGKAFGKGAGSALGGAAGNAAGDVTGEAAESAVKSIGKEAVKEGALGAAEGAVGSAAEQLITEGKLDWSEIGTGAMSGGATGSLMGGIGGAKEHFGGDVDVPDADGGSSGDSGGSSSDSGGSSSDGSSSDSGSSSDGGSSDSGSSDGGSSDSGSSSDGGSSDSSSGSGSSESSSSDSGSSESSSSDSGSAESRSSSPDSGTSDSGSSTADSGSSASDSSSPSTSDSGSQSSSDSSSDSAPETRSSADSGSSSDSGSSRAADSGGSSSDSGVSTASTSDSSSSSSGSHASDAPSSADTSSGSDAGSSSDGGSSPDTRSADTGSSSSSGSSVPDPGRSDAPSSSESSGASSNDSSSSGGSSGGAGMPHAGGGGSSSSHSGGSGSGSFSGTLPVDGDRAPSSPASTAAANVDAPAAPTTPAPGPAGPAPAAPRADQPAAGGPIGGGMAGGAPSAPGGAGATPSAGGSRTGGGGGWTGTAGSPGAAARPMGGDLGPRPDSPRTPSRGADTPSRPDTGVPQQRTSRPDSPTTTRPDGPGQHPGGSSAETPGQHPDGADSPTQRPDGADSPDQRPDASDSDPQHHEGPQQHEDPDGTRPGEDEHDGPDHDTDQPHDAEPGTPERQEQIDQAESTRQETQAGSSFHDDPRMRDLADRVPDDGVHHTVDAHALPDGRVRIGDHTFSAKEFADMLRRDPNFDGSKPVRLLSCDAGTSGLARDLSNELGVPVTAPTGLAWTDGNGRVFATDMGPDGKPGWPPNGTWNTHHPDGTTTPASNDGFHPTKNSEDPGQRPDNAESRGGENTKPSGWDVSEAEQIGARSPYDEPYIPKDPQHGFKVEDIAEDRVTRGSDGLIDTVDGKPIHQYTRQSIEQRQQSIQNAIDENRKIKNPKKAPFAEVGEGRMPYSYKSLGGKPGAVNAIVIDRSNGLVYEGINGVQGNTVPTTTTTTDGTPATGMDAHGNKFNLTDEDLLHPALRDHISNMAENPGRPVNQIEQGEFPHRDLPHRHGEVKALDGILKQREEIAAAEARRSGEGVDQIEKVTRGGREVEIIRIKPEELQGVVNELSVDARFTFKKDPDDVAACCANCARIVAGPDSLPKNVRDAADLSHGAQMNTGGYTAGVHTDKNNLDPDSENTNRRHESIYNSDYNQKFTEQQEIRAAKEEARRSREAEGSS</sequence>
<feature type="compositionally biased region" description="Basic and acidic residues" evidence="1">
    <location>
        <begin position="995"/>
        <end position="1013"/>
    </location>
</feature>
<feature type="compositionally biased region" description="Low complexity" evidence="1">
    <location>
        <begin position="554"/>
        <end position="574"/>
    </location>
</feature>
<evidence type="ECO:0000256" key="1">
    <source>
        <dbReference type="SAM" id="MobiDB-lite"/>
    </source>
</evidence>
<dbReference type="RefSeq" id="WP_093421199.1">
    <property type="nucleotide sequence ID" value="NZ_FOZX01000008.1"/>
</dbReference>
<proteinExistence type="predicted"/>
<protein>
    <recommendedName>
        <fullName evidence="2">Outer membrane channel protein CpnT-like N-terminal domain-containing protein</fullName>
    </recommendedName>
</protein>
<feature type="compositionally biased region" description="Low complexity" evidence="1">
    <location>
        <begin position="740"/>
        <end position="752"/>
    </location>
</feature>
<feature type="region of interest" description="Disordered" evidence="1">
    <location>
        <begin position="307"/>
        <end position="878"/>
    </location>
</feature>
<feature type="compositionally biased region" description="Low complexity" evidence="1">
    <location>
        <begin position="665"/>
        <end position="681"/>
    </location>
</feature>
<feature type="compositionally biased region" description="Low complexity" evidence="1">
    <location>
        <begin position="332"/>
        <end position="547"/>
    </location>
</feature>
<accession>A0A1I6TYH3</accession>
<feature type="compositionally biased region" description="Basic and acidic residues" evidence="1">
    <location>
        <begin position="783"/>
        <end position="847"/>
    </location>
</feature>
<dbReference type="Proteomes" id="UP000198852">
    <property type="component" value="Unassembled WGS sequence"/>
</dbReference>
<feature type="compositionally biased region" description="Low complexity" evidence="1">
    <location>
        <begin position="614"/>
        <end position="631"/>
    </location>
</feature>
<feature type="compositionally biased region" description="Pro residues" evidence="1">
    <location>
        <begin position="632"/>
        <end position="645"/>
    </location>
</feature>
<feature type="compositionally biased region" description="Basic and acidic residues" evidence="1">
    <location>
        <begin position="1334"/>
        <end position="1353"/>
    </location>
</feature>
<keyword evidence="4" id="KW-1185">Reference proteome</keyword>
<dbReference type="Gene3D" id="1.10.287.1060">
    <property type="entry name" value="ESAT-6-like"/>
    <property type="match status" value="1"/>
</dbReference>
<evidence type="ECO:0000313" key="4">
    <source>
        <dbReference type="Proteomes" id="UP000198852"/>
    </source>
</evidence>
<feature type="compositionally biased region" description="Polar residues" evidence="1">
    <location>
        <begin position="972"/>
        <end position="987"/>
    </location>
</feature>
<feature type="compositionally biased region" description="Basic and acidic residues" evidence="1">
    <location>
        <begin position="1365"/>
        <end position="1386"/>
    </location>
</feature>
<feature type="compositionally biased region" description="Gly residues" evidence="1">
    <location>
        <begin position="575"/>
        <end position="602"/>
    </location>
</feature>
<dbReference type="OrthoDB" id="5524878at2"/>
<evidence type="ECO:0000313" key="3">
    <source>
        <dbReference type="EMBL" id="SFS94230.1"/>
    </source>
</evidence>